<dbReference type="InterPro" id="IPR029060">
    <property type="entry name" value="PIN-like_dom_sf"/>
</dbReference>
<feature type="region of interest" description="Disordered" evidence="13">
    <location>
        <begin position="1324"/>
        <end position="1348"/>
    </location>
</feature>
<feature type="compositionally biased region" description="Basic residues" evidence="13">
    <location>
        <begin position="1192"/>
        <end position="1208"/>
    </location>
</feature>
<dbReference type="SMART" id="SM00484">
    <property type="entry name" value="XPGI"/>
    <property type="match status" value="1"/>
</dbReference>
<dbReference type="Gene3D" id="1.10.150.20">
    <property type="entry name" value="5' to 3' exonuclease, C-terminal subdomain"/>
    <property type="match status" value="1"/>
</dbReference>
<dbReference type="CDD" id="cd09904">
    <property type="entry name" value="H3TH_XPG"/>
    <property type="match status" value="1"/>
</dbReference>
<comment type="caution">
    <text evidence="16">The sequence shown here is derived from an EMBL/GenBank/DDBJ whole genome shotgun (WGS) entry which is preliminary data.</text>
</comment>
<evidence type="ECO:0000313" key="16">
    <source>
        <dbReference type="EMBL" id="KAK8741502.1"/>
    </source>
</evidence>
<keyword evidence="8" id="KW-0378">Hydrolase</keyword>
<feature type="compositionally biased region" description="Low complexity" evidence="13">
    <location>
        <begin position="450"/>
        <end position="460"/>
    </location>
</feature>
<dbReference type="InterPro" id="IPR001044">
    <property type="entry name" value="XPG/Rad2_eukaryotes"/>
</dbReference>
<keyword evidence="6" id="KW-0255">Endonuclease</keyword>
<dbReference type="InterPro" id="IPR019974">
    <property type="entry name" value="XPG_CS"/>
</dbReference>
<evidence type="ECO:0000256" key="2">
    <source>
        <dbReference type="ARBA" id="ARBA00004123"/>
    </source>
</evidence>
<dbReference type="Pfam" id="PF00867">
    <property type="entry name" value="XPG_I"/>
    <property type="match status" value="1"/>
</dbReference>
<dbReference type="FunFam" id="1.10.150.20:FF:000030">
    <property type="entry name" value="Flap endonuclease GEN-like 1"/>
    <property type="match status" value="1"/>
</dbReference>
<dbReference type="PROSITE" id="PS00842">
    <property type="entry name" value="XPG_2"/>
    <property type="match status" value="1"/>
</dbReference>
<feature type="region of interest" description="Disordered" evidence="13">
    <location>
        <begin position="405"/>
        <end position="477"/>
    </location>
</feature>
<keyword evidence="7" id="KW-0227">DNA damage</keyword>
<name>A0AAW0XC64_CHEQU</name>
<feature type="compositionally biased region" description="Polar residues" evidence="13">
    <location>
        <begin position="818"/>
        <end position="832"/>
    </location>
</feature>
<evidence type="ECO:0000313" key="17">
    <source>
        <dbReference type="Proteomes" id="UP001445076"/>
    </source>
</evidence>
<keyword evidence="11" id="KW-0539">Nucleus</keyword>
<evidence type="ECO:0000259" key="15">
    <source>
        <dbReference type="SMART" id="SM00485"/>
    </source>
</evidence>
<dbReference type="GO" id="GO:0046872">
    <property type="term" value="F:metal ion binding"/>
    <property type="evidence" value="ECO:0007669"/>
    <property type="project" value="UniProtKB-KW"/>
</dbReference>
<feature type="domain" description="XPG-I" evidence="14">
    <location>
        <begin position="936"/>
        <end position="1005"/>
    </location>
</feature>
<accession>A0AAW0XC64</accession>
<comment type="similarity">
    <text evidence="12">Belongs to the XPG/RAD2 endonuclease family. GEN subfamily.</text>
</comment>
<feature type="region of interest" description="Disordered" evidence="13">
    <location>
        <begin position="818"/>
        <end position="859"/>
    </location>
</feature>
<evidence type="ECO:0000256" key="13">
    <source>
        <dbReference type="SAM" id="MobiDB-lite"/>
    </source>
</evidence>
<evidence type="ECO:0000256" key="11">
    <source>
        <dbReference type="ARBA" id="ARBA00023242"/>
    </source>
</evidence>
<evidence type="ECO:0000256" key="7">
    <source>
        <dbReference type="ARBA" id="ARBA00022763"/>
    </source>
</evidence>
<evidence type="ECO:0000256" key="4">
    <source>
        <dbReference type="ARBA" id="ARBA00022722"/>
    </source>
</evidence>
<evidence type="ECO:0000256" key="6">
    <source>
        <dbReference type="ARBA" id="ARBA00022759"/>
    </source>
</evidence>
<dbReference type="GO" id="GO:0000400">
    <property type="term" value="F:four-way junction DNA binding"/>
    <property type="evidence" value="ECO:0007669"/>
    <property type="project" value="UniProtKB-ARBA"/>
</dbReference>
<dbReference type="CDD" id="cd09868">
    <property type="entry name" value="PIN_XPG_RAD2"/>
    <property type="match status" value="2"/>
</dbReference>
<dbReference type="PANTHER" id="PTHR16171">
    <property type="entry name" value="DNA REPAIR PROTEIN COMPLEMENTING XP-G CELLS-RELATED"/>
    <property type="match status" value="1"/>
</dbReference>
<evidence type="ECO:0000259" key="14">
    <source>
        <dbReference type="SMART" id="SM00484"/>
    </source>
</evidence>
<keyword evidence="17" id="KW-1185">Reference proteome</keyword>
<dbReference type="EMBL" id="JARKIK010000030">
    <property type="protein sequence ID" value="KAK8741502.1"/>
    <property type="molecule type" value="Genomic_DNA"/>
</dbReference>
<feature type="compositionally biased region" description="Polar residues" evidence="13">
    <location>
        <begin position="1231"/>
        <end position="1242"/>
    </location>
</feature>
<dbReference type="PANTHER" id="PTHR16171:SF7">
    <property type="entry name" value="DNA REPAIR PROTEIN RAD2"/>
    <property type="match status" value="1"/>
</dbReference>
<comment type="subcellular location">
    <subcellularLocation>
        <location evidence="2">Nucleus</location>
    </subcellularLocation>
</comment>
<dbReference type="PRINTS" id="PR00853">
    <property type="entry name" value="XPGRADSUPER"/>
</dbReference>
<evidence type="ECO:0000256" key="8">
    <source>
        <dbReference type="ARBA" id="ARBA00022801"/>
    </source>
</evidence>
<dbReference type="Proteomes" id="UP001445076">
    <property type="component" value="Unassembled WGS sequence"/>
</dbReference>
<dbReference type="GO" id="GO:0006289">
    <property type="term" value="P:nucleotide-excision repair"/>
    <property type="evidence" value="ECO:0007669"/>
    <property type="project" value="InterPro"/>
</dbReference>
<dbReference type="InterPro" id="IPR008918">
    <property type="entry name" value="HhH2"/>
</dbReference>
<keyword evidence="9" id="KW-0460">Magnesium</keyword>
<evidence type="ECO:0000256" key="10">
    <source>
        <dbReference type="ARBA" id="ARBA00023204"/>
    </source>
</evidence>
<evidence type="ECO:0000256" key="5">
    <source>
        <dbReference type="ARBA" id="ARBA00022723"/>
    </source>
</evidence>
<feature type="compositionally biased region" description="Polar residues" evidence="13">
    <location>
        <begin position="1178"/>
        <end position="1187"/>
    </location>
</feature>
<dbReference type="InterPro" id="IPR006084">
    <property type="entry name" value="XPG/Rad2"/>
</dbReference>
<evidence type="ECO:0008006" key="18">
    <source>
        <dbReference type="Google" id="ProtNLM"/>
    </source>
</evidence>
<dbReference type="SMART" id="SM00279">
    <property type="entry name" value="HhH2"/>
    <property type="match status" value="1"/>
</dbReference>
<dbReference type="PROSITE" id="PS00841">
    <property type="entry name" value="XPG_1"/>
    <property type="match status" value="1"/>
</dbReference>
<feature type="compositionally biased region" description="Acidic residues" evidence="13">
    <location>
        <begin position="438"/>
        <end position="448"/>
    </location>
</feature>
<feature type="compositionally biased region" description="Low complexity" evidence="13">
    <location>
        <begin position="1276"/>
        <end position="1289"/>
    </location>
</feature>
<evidence type="ECO:0000256" key="9">
    <source>
        <dbReference type="ARBA" id="ARBA00022842"/>
    </source>
</evidence>
<dbReference type="PRINTS" id="PR00066">
    <property type="entry name" value="XRODRMPGMNTG"/>
</dbReference>
<dbReference type="InterPro" id="IPR006086">
    <property type="entry name" value="XPG-I_dom"/>
</dbReference>
<feature type="region of interest" description="Disordered" evidence="13">
    <location>
        <begin position="1170"/>
        <end position="1296"/>
    </location>
</feature>
<dbReference type="Gene3D" id="3.40.50.1010">
    <property type="entry name" value="5'-nuclease"/>
    <property type="match status" value="2"/>
</dbReference>
<feature type="domain" description="XPG N-terminal" evidence="15">
    <location>
        <begin position="1"/>
        <end position="98"/>
    </location>
</feature>
<keyword evidence="4" id="KW-0540">Nuclease</keyword>
<dbReference type="GO" id="GO:0017108">
    <property type="term" value="F:5'-flap endonuclease activity"/>
    <property type="evidence" value="ECO:0007669"/>
    <property type="project" value="UniProtKB-ARBA"/>
</dbReference>
<comment type="similarity">
    <text evidence="3">Belongs to the XPG/RAD2 endonuclease family. XPG subfamily.</text>
</comment>
<feature type="region of interest" description="Disordered" evidence="13">
    <location>
        <begin position="721"/>
        <end position="751"/>
    </location>
</feature>
<sequence>MGVKGLWKLIERAGVPVPLETLEHKILAVDVSIWLHQAVKGFRGPGGANVANAHLLTLFHRICKLLFYRIRPVFVFDGGVPYLKKQTLASRKLRRDVAASKAKQVRERLLKNLLKSQAVRKALGRAGPGPNIAHVVRAQKKEKDMFELPPLSNSENGLTSLKSEDSEDEGEYILRNFKLPNLHQFNFESNEFKSLSIEAQHEILSELQDTRKQNSWSCINEMPQESENFAEFQMGRLIKRRTFQATLDSTREEIRKRKAAEMEAEMFGELEKHVSLSQRIISEDDAHSVFVKKIKANEELNDNNFLKEDKGKSPMKRPKKAFEKDFLTELAKQGVVRSYHSDSDNDDDDICYELENSDKDVFSGNENEGKRLVDIEEEGFLHIVSTLMENSGLTQQEILAMIKQDSSNQSQLEHKPRNEDVPSTSDKAPGFVFNPDAESSDDDGDFIEVSEASSQHSPKSSSKDGAGAENTDKNNLDKLLSTKTDSLWMKIIHQKLDDLVHTNAFNTSPKKASLDSRKLVCKEVKKDVNNGHDIENLKAVKISLDFDVKPLKMEDDIFADIFTDINKPISRPVLNPQKNYPASKIKITKQAVKNFSKRQNEDRATNGTIGKFTENGKTNKELSFSQHGIDSVVEDSVSGTCNKISTLGKLCTDYPNIISTDAEISSVTPEDQRTDESFQTKINELVNLKVEELVKNASQQNKVVFCKSSNSGEQDLNDVELMSSSDDSDSDESHITKSQLEPSKNPGLNVHDDTLTTDSRVLLPSDIDVNDTDLVVLKESHKNDLATKTNCDVKQKSSHVQQEIEACIELIVEQQSNQPDASHINSLSVTKLENNREDVSEKKHFKDQSDFKNSEKANTDYETYESSLDTVANDPALESLNETVERPQNYSKDELKCLEKELASEQETLVAQAQKSDRIASNLNDQMYGESQKLLQLFGIPYLVAPMEAEAQCAFLESVNLSAGTITDDSDIFLFGGSKVYKNFFNQTKHVEFFNTGNIEANLGLDRHKMISLALLTGSDYTEGVESIGSVTAMEVLAEFPGESIECLRNLKKWWNTAHKNVTSIYASKVKQRLSHVMLPESFPNERVYEAYLKPDVDESREKFTWAVPNVEALRTFIMEKFGWNLAKVDEILIPVMKKLGVKASQMRIDSYFTSIKLVKEPKITSKRVQDAIAKAKGQTSPNSSSPALRDKLKKFSTKSKSEKKRRKVMDPDGILDEISEKVSAGMDSLPGTNEPSSSKPSRTLLMDPSESSSNVVELSKRKRKYEKKSKNCEGSVSEETSSQKSSTVDDIELQPPRKLTKEIMYKALLEKETISQRECDKKMMEERKEAAAQLLKKQNELRKRHRR</sequence>
<evidence type="ECO:0000256" key="1">
    <source>
        <dbReference type="ARBA" id="ARBA00001946"/>
    </source>
</evidence>
<comment type="cofactor">
    <cofactor evidence="1">
        <name>Mg(2+)</name>
        <dbReference type="ChEBI" id="CHEBI:18420"/>
    </cofactor>
</comment>
<dbReference type="GO" id="GO:0008821">
    <property type="term" value="F:crossover junction DNA endonuclease activity"/>
    <property type="evidence" value="ECO:0007669"/>
    <property type="project" value="UniProtKB-ARBA"/>
</dbReference>
<dbReference type="SUPFAM" id="SSF88723">
    <property type="entry name" value="PIN domain-like"/>
    <property type="match status" value="1"/>
</dbReference>
<evidence type="ECO:0000256" key="12">
    <source>
        <dbReference type="ARBA" id="ARBA00038112"/>
    </source>
</evidence>
<dbReference type="GO" id="GO:0003697">
    <property type="term" value="F:single-stranded DNA binding"/>
    <property type="evidence" value="ECO:0007669"/>
    <property type="project" value="InterPro"/>
</dbReference>
<dbReference type="SUPFAM" id="SSF47807">
    <property type="entry name" value="5' to 3' exonuclease, C-terminal subdomain"/>
    <property type="match status" value="1"/>
</dbReference>
<reference evidence="16 17" key="1">
    <citation type="journal article" date="2024" name="BMC Genomics">
        <title>Genome assembly of redclaw crayfish (Cherax quadricarinatus) provides insights into its immune adaptation and hypoxia tolerance.</title>
        <authorList>
            <person name="Liu Z."/>
            <person name="Zheng J."/>
            <person name="Li H."/>
            <person name="Fang K."/>
            <person name="Wang S."/>
            <person name="He J."/>
            <person name="Zhou D."/>
            <person name="Weng S."/>
            <person name="Chi M."/>
            <person name="Gu Z."/>
            <person name="He J."/>
            <person name="Li F."/>
            <person name="Wang M."/>
        </authorList>
    </citation>
    <scope>NUCLEOTIDE SEQUENCE [LARGE SCALE GENOMIC DNA]</scope>
    <source>
        <strain evidence="16">ZL_2023a</strain>
    </source>
</reference>
<dbReference type="InterPro" id="IPR006085">
    <property type="entry name" value="XPG_DNA_repair_N"/>
</dbReference>
<keyword evidence="5" id="KW-0479">Metal-binding</keyword>
<proteinExistence type="inferred from homology"/>
<keyword evidence="10" id="KW-0234">DNA repair</keyword>
<evidence type="ECO:0000256" key="3">
    <source>
        <dbReference type="ARBA" id="ARBA00005283"/>
    </source>
</evidence>
<dbReference type="SMART" id="SM00485">
    <property type="entry name" value="XPGN"/>
    <property type="match status" value="1"/>
</dbReference>
<dbReference type="Pfam" id="PF00752">
    <property type="entry name" value="XPG_N"/>
    <property type="match status" value="1"/>
</dbReference>
<gene>
    <name evidence="16" type="ORF">OTU49_002250</name>
</gene>
<protein>
    <recommendedName>
        <fullName evidence="18">DNA repair protein complementing XP-G cells</fullName>
    </recommendedName>
</protein>
<feature type="compositionally biased region" description="Basic and acidic residues" evidence="13">
    <location>
        <begin position="833"/>
        <end position="859"/>
    </location>
</feature>
<dbReference type="InterPro" id="IPR036279">
    <property type="entry name" value="5-3_exonuclease_C_sf"/>
</dbReference>
<organism evidence="16 17">
    <name type="scientific">Cherax quadricarinatus</name>
    <name type="common">Australian red claw crayfish</name>
    <dbReference type="NCBI Taxonomy" id="27406"/>
    <lineage>
        <taxon>Eukaryota</taxon>
        <taxon>Metazoa</taxon>
        <taxon>Ecdysozoa</taxon>
        <taxon>Arthropoda</taxon>
        <taxon>Crustacea</taxon>
        <taxon>Multicrustacea</taxon>
        <taxon>Malacostraca</taxon>
        <taxon>Eumalacostraca</taxon>
        <taxon>Eucarida</taxon>
        <taxon>Decapoda</taxon>
        <taxon>Pleocyemata</taxon>
        <taxon>Astacidea</taxon>
        <taxon>Parastacoidea</taxon>
        <taxon>Parastacidae</taxon>
        <taxon>Cherax</taxon>
    </lineage>
</organism>
<dbReference type="GO" id="GO:0005634">
    <property type="term" value="C:nucleus"/>
    <property type="evidence" value="ECO:0007669"/>
    <property type="project" value="UniProtKB-SubCell"/>
</dbReference>